<evidence type="ECO:0000313" key="3">
    <source>
        <dbReference type="Proteomes" id="UP001528912"/>
    </source>
</evidence>
<dbReference type="Pfam" id="PF11338">
    <property type="entry name" value="DUF3140"/>
    <property type="match status" value="1"/>
</dbReference>
<evidence type="ECO:0000256" key="1">
    <source>
        <dbReference type="SAM" id="MobiDB-lite"/>
    </source>
</evidence>
<proteinExistence type="predicted"/>
<gene>
    <name evidence="2" type="ORF">P4R38_18945</name>
</gene>
<dbReference type="PANTHER" id="PTHR40630:SF1">
    <property type="entry name" value="DNA-BINDING PROTEIN"/>
    <property type="match status" value="1"/>
</dbReference>
<keyword evidence="3" id="KW-1185">Reference proteome</keyword>
<dbReference type="RefSeq" id="WP_277193520.1">
    <property type="nucleotide sequence ID" value="NZ_JAROAV010000053.1"/>
</dbReference>
<organism evidence="2 3">
    <name type="scientific">Luteipulveratus flavus</name>
    <dbReference type="NCBI Taxonomy" id="3031728"/>
    <lineage>
        <taxon>Bacteria</taxon>
        <taxon>Bacillati</taxon>
        <taxon>Actinomycetota</taxon>
        <taxon>Actinomycetes</taxon>
        <taxon>Micrococcales</taxon>
        <taxon>Dermacoccaceae</taxon>
        <taxon>Luteipulveratus</taxon>
    </lineage>
</organism>
<dbReference type="Proteomes" id="UP001528912">
    <property type="component" value="Unassembled WGS sequence"/>
</dbReference>
<sequence>MAEVSDELWGEFHTVVNMTSAELEDWLRVEASQERSEGVPEQDEPHLGRQVVHILGKRRTDLTDEDARNMQTVVDRVRSQRRDDLEPTAGDTGWRHGLMRVGHDPLKPPGAPR</sequence>
<reference evidence="2 3" key="1">
    <citation type="submission" date="2023-03" db="EMBL/GenBank/DDBJ databases">
        <title>YIM 133296 draft genome.</title>
        <authorList>
            <person name="Xiong L."/>
        </authorList>
    </citation>
    <scope>NUCLEOTIDE SEQUENCE [LARGE SCALE GENOMIC DNA]</scope>
    <source>
        <strain evidence="2 3">YIM 133296</strain>
    </source>
</reference>
<feature type="region of interest" description="Disordered" evidence="1">
    <location>
        <begin position="78"/>
        <end position="113"/>
    </location>
</feature>
<protein>
    <submittedName>
        <fullName evidence="2">DUF3140 domain-containing protein</fullName>
    </submittedName>
</protein>
<dbReference type="InterPro" id="IPR021487">
    <property type="entry name" value="DUF3140"/>
</dbReference>
<comment type="caution">
    <text evidence="2">The sequence shown here is derived from an EMBL/GenBank/DDBJ whole genome shotgun (WGS) entry which is preliminary data.</text>
</comment>
<dbReference type="EMBL" id="JAROAV010000053">
    <property type="protein sequence ID" value="MDF8266332.1"/>
    <property type="molecule type" value="Genomic_DNA"/>
</dbReference>
<dbReference type="PANTHER" id="PTHR40630">
    <property type="entry name" value="POSSIBLE DNA-BINDING PROTEIN"/>
    <property type="match status" value="1"/>
</dbReference>
<evidence type="ECO:0000313" key="2">
    <source>
        <dbReference type="EMBL" id="MDF8266332.1"/>
    </source>
</evidence>
<name>A0ABT6CBP9_9MICO</name>
<accession>A0ABT6CBP9</accession>